<dbReference type="EMBL" id="HBNS01007677">
    <property type="protein sequence ID" value="CAE4590569.1"/>
    <property type="molecule type" value="Transcribed_RNA"/>
</dbReference>
<sequence>MVNICTTVETVVTLAHDVDLSSDDVTYEFLRIIDDLWDDLDQAPYDVSYVGEELVESRTSFILKGVPAKDMGADEIEFFENVAKQFLNGVSDSDGVKFLTVDVKKQTLAEDGGFENAAYSIFNGRSRNHLTSSFVLKPSNTIVDVAFKGYYQPPPEVDFPALIQDSISDGSDELVKVLSDSLSSNSAGAAFFQNMWEIEVMKMPITPKEIPESTSIPTFVWIVGSIAAAYLLAFCLFLFIWRWRKRKDDKYNMMEREIESVRSRKEALPEVKAGKKQNSFRRIVPLTLTCKKDNDELYMSPRHWEIQGQDECSIASASTGRPSVGSAEHRSHLPRVTDGVCSGRYNIYRAHSWQHMGQYGRVEQEAFPAPTATPFSENGAYHRDRQFAEDEERTTVTALTWDSSMKFTTPNIRRRSLR</sequence>
<organism evidence="2">
    <name type="scientific">Ditylum brightwellii</name>
    <dbReference type="NCBI Taxonomy" id="49249"/>
    <lineage>
        <taxon>Eukaryota</taxon>
        <taxon>Sar</taxon>
        <taxon>Stramenopiles</taxon>
        <taxon>Ochrophyta</taxon>
        <taxon>Bacillariophyta</taxon>
        <taxon>Mediophyceae</taxon>
        <taxon>Lithodesmiophycidae</taxon>
        <taxon>Lithodesmiales</taxon>
        <taxon>Lithodesmiaceae</taxon>
        <taxon>Ditylum</taxon>
    </lineage>
</organism>
<name>A0A7S4QQ76_9STRA</name>
<evidence type="ECO:0000313" key="2">
    <source>
        <dbReference type="EMBL" id="CAE4590569.1"/>
    </source>
</evidence>
<keyword evidence="1" id="KW-0812">Transmembrane</keyword>
<gene>
    <name evidence="2" type="ORF">DBRI00130_LOCUS6208</name>
</gene>
<dbReference type="AlphaFoldDB" id="A0A7S4QQ76"/>
<proteinExistence type="predicted"/>
<protein>
    <submittedName>
        <fullName evidence="2">Uncharacterized protein</fullName>
    </submittedName>
</protein>
<accession>A0A7S4QQ76</accession>
<keyword evidence="1" id="KW-1133">Transmembrane helix</keyword>
<keyword evidence="1" id="KW-0472">Membrane</keyword>
<evidence type="ECO:0000256" key="1">
    <source>
        <dbReference type="SAM" id="Phobius"/>
    </source>
</evidence>
<reference evidence="2" key="1">
    <citation type="submission" date="2021-01" db="EMBL/GenBank/DDBJ databases">
        <authorList>
            <person name="Corre E."/>
            <person name="Pelletier E."/>
            <person name="Niang G."/>
            <person name="Scheremetjew M."/>
            <person name="Finn R."/>
            <person name="Kale V."/>
            <person name="Holt S."/>
            <person name="Cochrane G."/>
            <person name="Meng A."/>
            <person name="Brown T."/>
            <person name="Cohen L."/>
        </authorList>
    </citation>
    <scope>NUCLEOTIDE SEQUENCE</scope>
    <source>
        <strain evidence="2">GSO104</strain>
    </source>
</reference>
<feature type="transmembrane region" description="Helical" evidence="1">
    <location>
        <begin position="219"/>
        <end position="241"/>
    </location>
</feature>